<comment type="similarity">
    <text evidence="1">Belongs to the short-chain dehydrogenases/reductases (SDR) family.</text>
</comment>
<evidence type="ECO:0000313" key="4">
    <source>
        <dbReference type="Proteomes" id="UP000321805"/>
    </source>
</evidence>
<evidence type="ECO:0000256" key="2">
    <source>
        <dbReference type="ARBA" id="ARBA00023002"/>
    </source>
</evidence>
<dbReference type="SUPFAM" id="SSF51735">
    <property type="entry name" value="NAD(P)-binding Rossmann-fold domains"/>
    <property type="match status" value="1"/>
</dbReference>
<proteinExistence type="inferred from homology"/>
<dbReference type="Pfam" id="PF13561">
    <property type="entry name" value="adh_short_C2"/>
    <property type="match status" value="1"/>
</dbReference>
<dbReference type="RefSeq" id="WP_146918964.1">
    <property type="nucleotide sequence ID" value="NZ_CP042430.1"/>
</dbReference>
<dbReference type="Proteomes" id="UP000321805">
    <property type="component" value="Chromosome"/>
</dbReference>
<accession>A0A5B8U4S3</accession>
<dbReference type="FunFam" id="3.40.50.720:FF:000084">
    <property type="entry name" value="Short-chain dehydrogenase reductase"/>
    <property type="match status" value="1"/>
</dbReference>
<dbReference type="PANTHER" id="PTHR24321">
    <property type="entry name" value="DEHYDROGENASES, SHORT CHAIN"/>
    <property type="match status" value="1"/>
</dbReference>
<dbReference type="InterPro" id="IPR036291">
    <property type="entry name" value="NAD(P)-bd_dom_sf"/>
</dbReference>
<dbReference type="PROSITE" id="PS00061">
    <property type="entry name" value="ADH_SHORT"/>
    <property type="match status" value="1"/>
</dbReference>
<name>A0A5B8U4S3_9ACTN</name>
<dbReference type="Gene3D" id="3.40.50.720">
    <property type="entry name" value="NAD(P)-binding Rossmann-like Domain"/>
    <property type="match status" value="1"/>
</dbReference>
<dbReference type="GO" id="GO:0016491">
    <property type="term" value="F:oxidoreductase activity"/>
    <property type="evidence" value="ECO:0007669"/>
    <property type="project" value="UniProtKB-KW"/>
</dbReference>
<protein>
    <submittedName>
        <fullName evidence="3">SDR family oxidoreductase</fullName>
    </submittedName>
</protein>
<dbReference type="InterPro" id="IPR002347">
    <property type="entry name" value="SDR_fam"/>
</dbReference>
<dbReference type="PRINTS" id="PR00081">
    <property type="entry name" value="GDHRDH"/>
</dbReference>
<organism evidence="3 4">
    <name type="scientific">Baekduia soli</name>
    <dbReference type="NCBI Taxonomy" id="496014"/>
    <lineage>
        <taxon>Bacteria</taxon>
        <taxon>Bacillati</taxon>
        <taxon>Actinomycetota</taxon>
        <taxon>Thermoleophilia</taxon>
        <taxon>Solirubrobacterales</taxon>
        <taxon>Baekduiaceae</taxon>
        <taxon>Baekduia</taxon>
    </lineage>
</organism>
<evidence type="ECO:0000313" key="3">
    <source>
        <dbReference type="EMBL" id="QEC47941.1"/>
    </source>
</evidence>
<dbReference type="PRINTS" id="PR00080">
    <property type="entry name" value="SDRFAMILY"/>
</dbReference>
<sequence>MQPEPVPQQVLAGRRALVTGGATGMGAATARALADAGATVAAWDLDRAWDDTPEELSDLACLPADVSSSADVARAVQDTVAALGGLDIVVNNAAAHDVDARHPIWDVDEAVWDRVIGVNLTGTFLVSRATARLVKAAGPRGRIVNISSVMGRAGSRERAAYAASKAGIIALTQTTAQELAPYGATVNALCPGLMLTRRGAIFASGSDGGRDGIDALNAMARERVPARRPGLPAELAALVVFLASDAAAYITGEAIGLDGGMKTVFVNPTDPELP</sequence>
<keyword evidence="2" id="KW-0560">Oxidoreductase</keyword>
<dbReference type="PANTHER" id="PTHR24321:SF15">
    <property type="entry name" value="OXIDOREDUCTASE UCPA"/>
    <property type="match status" value="1"/>
</dbReference>
<reference evidence="3 4" key="1">
    <citation type="journal article" date="2018" name="J. Microbiol.">
        <title>Baekduia soli gen. nov., sp. nov., a novel bacterium isolated from the soil of Baekdu Mountain and proposal of a novel family name, Baekduiaceae fam. nov.</title>
        <authorList>
            <person name="An D.S."/>
            <person name="Siddiqi M.Z."/>
            <person name="Kim K.H."/>
            <person name="Yu H.S."/>
            <person name="Im W.T."/>
        </authorList>
    </citation>
    <scope>NUCLEOTIDE SEQUENCE [LARGE SCALE GENOMIC DNA]</scope>
    <source>
        <strain evidence="3 4">BR7-21</strain>
    </source>
</reference>
<keyword evidence="4" id="KW-1185">Reference proteome</keyword>
<dbReference type="OrthoDB" id="9804774at2"/>
<dbReference type="EMBL" id="CP042430">
    <property type="protein sequence ID" value="QEC47941.1"/>
    <property type="molecule type" value="Genomic_DNA"/>
</dbReference>
<dbReference type="KEGG" id="bsol:FSW04_10415"/>
<dbReference type="AlphaFoldDB" id="A0A5B8U4S3"/>
<dbReference type="InterPro" id="IPR020904">
    <property type="entry name" value="Sc_DH/Rdtase_CS"/>
</dbReference>
<evidence type="ECO:0000256" key="1">
    <source>
        <dbReference type="ARBA" id="ARBA00006484"/>
    </source>
</evidence>
<gene>
    <name evidence="3" type="ORF">FSW04_10415</name>
</gene>